<dbReference type="InterPro" id="IPR009057">
    <property type="entry name" value="Homeodomain-like_sf"/>
</dbReference>
<keyword evidence="1" id="KW-0805">Transcription regulation</keyword>
<dbReference type="STRING" id="1434072.SAMN05216210_0293"/>
<dbReference type="InterPro" id="IPR020449">
    <property type="entry name" value="Tscrpt_reg_AraC-type_HTH"/>
</dbReference>
<evidence type="ECO:0000256" key="3">
    <source>
        <dbReference type="ARBA" id="ARBA00023163"/>
    </source>
</evidence>
<evidence type="ECO:0000256" key="2">
    <source>
        <dbReference type="ARBA" id="ARBA00023125"/>
    </source>
</evidence>
<dbReference type="PANTHER" id="PTHR47894:SF1">
    <property type="entry name" value="HTH-TYPE TRANSCRIPTIONAL REGULATOR VQSM"/>
    <property type="match status" value="1"/>
</dbReference>
<dbReference type="Pfam" id="PF12833">
    <property type="entry name" value="HTH_18"/>
    <property type="match status" value="1"/>
</dbReference>
<evidence type="ECO:0000313" key="6">
    <source>
        <dbReference type="Proteomes" id="UP000243924"/>
    </source>
</evidence>
<accession>A0A1H2E3Q8</accession>
<dbReference type="PROSITE" id="PS01124">
    <property type="entry name" value="HTH_ARAC_FAMILY_2"/>
    <property type="match status" value="1"/>
</dbReference>
<dbReference type="Pfam" id="PF12625">
    <property type="entry name" value="Arabinose_bd"/>
    <property type="match status" value="1"/>
</dbReference>
<reference evidence="6" key="1">
    <citation type="submission" date="2016-10" db="EMBL/GenBank/DDBJ databases">
        <authorList>
            <person name="Varghese N."/>
            <person name="Submissions S."/>
        </authorList>
    </citation>
    <scope>NUCLEOTIDE SEQUENCE [LARGE SCALE GENOMIC DNA]</scope>
    <source>
        <strain evidence="6">CECT 8338</strain>
    </source>
</reference>
<keyword evidence="2 5" id="KW-0238">DNA-binding</keyword>
<dbReference type="OrthoDB" id="5582699at2"/>
<evidence type="ECO:0000256" key="1">
    <source>
        <dbReference type="ARBA" id="ARBA00023015"/>
    </source>
</evidence>
<keyword evidence="3" id="KW-0804">Transcription</keyword>
<dbReference type="InterPro" id="IPR032687">
    <property type="entry name" value="AraC-type_N"/>
</dbReference>
<feature type="domain" description="HTH araC/xylS-type" evidence="4">
    <location>
        <begin position="236"/>
        <end position="334"/>
    </location>
</feature>
<dbReference type="PANTHER" id="PTHR47894">
    <property type="entry name" value="HTH-TYPE TRANSCRIPTIONAL REGULATOR GADX"/>
    <property type="match status" value="1"/>
</dbReference>
<keyword evidence="6" id="KW-1185">Reference proteome</keyword>
<dbReference type="InterPro" id="IPR018060">
    <property type="entry name" value="HTH_AraC"/>
</dbReference>
<dbReference type="SUPFAM" id="SSF46689">
    <property type="entry name" value="Homeodomain-like"/>
    <property type="match status" value="1"/>
</dbReference>
<dbReference type="EMBL" id="LT629787">
    <property type="protein sequence ID" value="SDT89695.1"/>
    <property type="molecule type" value="Genomic_DNA"/>
</dbReference>
<dbReference type="GO" id="GO:0003700">
    <property type="term" value="F:DNA-binding transcription factor activity"/>
    <property type="evidence" value="ECO:0007669"/>
    <property type="project" value="InterPro"/>
</dbReference>
<proteinExistence type="predicted"/>
<organism evidence="5 6">
    <name type="scientific">Halopseudomonas salegens</name>
    <dbReference type="NCBI Taxonomy" id="1434072"/>
    <lineage>
        <taxon>Bacteria</taxon>
        <taxon>Pseudomonadati</taxon>
        <taxon>Pseudomonadota</taxon>
        <taxon>Gammaproteobacteria</taxon>
        <taxon>Pseudomonadales</taxon>
        <taxon>Pseudomonadaceae</taxon>
        <taxon>Halopseudomonas</taxon>
    </lineage>
</organism>
<sequence length="349" mass="38782">MVQMIIMKGQHQPREQAVWMDLIGEALSLRQRTLLESTLARKLLTHLQESDSIDQSSCNLLWEEALQLSGDDWFGLQAGLSMNFSSLPLRALELTAAASADVAAALASLARFFELVSAQARAELTMGPQGASLRLLPIGQPHPQHMQALLGMCARLLESLGQSRQDVLLLLPAEQVLFERRQIAGLRLQGGDGYALQLPRQVLDCPLPDSTPVLLSGITGTLRNLLASMSGTDLVERVRHTMLRLLSTGRLSEVEIAAPMNISTRHLRRLLKQQGASYEQLLDQVRREESLRLLQDSGKSLTSIAYELGFHEPSSFTRAFRRWTGISPSEFRRRQQTSQLAVDACRRIA</sequence>
<dbReference type="GO" id="GO:0005829">
    <property type="term" value="C:cytosol"/>
    <property type="evidence" value="ECO:0007669"/>
    <property type="project" value="TreeGrafter"/>
</dbReference>
<dbReference type="AlphaFoldDB" id="A0A1H2E3Q8"/>
<dbReference type="Gene3D" id="1.10.10.60">
    <property type="entry name" value="Homeodomain-like"/>
    <property type="match status" value="1"/>
</dbReference>
<evidence type="ECO:0000259" key="4">
    <source>
        <dbReference type="PROSITE" id="PS01124"/>
    </source>
</evidence>
<dbReference type="Proteomes" id="UP000243924">
    <property type="component" value="Chromosome I"/>
</dbReference>
<gene>
    <name evidence="5" type="ORF">SAMN05216210_0293</name>
</gene>
<evidence type="ECO:0000313" key="5">
    <source>
        <dbReference type="EMBL" id="SDT89695.1"/>
    </source>
</evidence>
<dbReference type="SMART" id="SM00342">
    <property type="entry name" value="HTH_ARAC"/>
    <property type="match status" value="1"/>
</dbReference>
<name>A0A1H2E3Q8_9GAMM</name>
<dbReference type="GO" id="GO:0000976">
    <property type="term" value="F:transcription cis-regulatory region binding"/>
    <property type="evidence" value="ECO:0007669"/>
    <property type="project" value="TreeGrafter"/>
</dbReference>
<dbReference type="PRINTS" id="PR00032">
    <property type="entry name" value="HTHARAC"/>
</dbReference>
<protein>
    <submittedName>
        <fullName evidence="5">AraC-type DNA-binding protein</fullName>
    </submittedName>
</protein>